<protein>
    <submittedName>
        <fullName evidence="3">ABC transmembrane type-1 domain-containing protein</fullName>
    </submittedName>
</protein>
<organism evidence="2 3">
    <name type="scientific">Angiostrongylus cantonensis</name>
    <name type="common">Rat lungworm</name>
    <dbReference type="NCBI Taxonomy" id="6313"/>
    <lineage>
        <taxon>Eukaryota</taxon>
        <taxon>Metazoa</taxon>
        <taxon>Ecdysozoa</taxon>
        <taxon>Nematoda</taxon>
        <taxon>Chromadorea</taxon>
        <taxon>Rhabditida</taxon>
        <taxon>Rhabditina</taxon>
        <taxon>Rhabditomorpha</taxon>
        <taxon>Strongyloidea</taxon>
        <taxon>Metastrongylidae</taxon>
        <taxon>Angiostrongylus</taxon>
    </lineage>
</organism>
<dbReference type="WBParaSite" id="ACAC_0000711001-mRNA-1">
    <property type="protein sequence ID" value="ACAC_0000711001-mRNA-1"/>
    <property type="gene ID" value="ACAC_0000711001"/>
</dbReference>
<accession>A0A0K0DA60</accession>
<keyword evidence="1" id="KW-0812">Transmembrane</keyword>
<evidence type="ECO:0000256" key="1">
    <source>
        <dbReference type="SAM" id="Phobius"/>
    </source>
</evidence>
<reference evidence="3" key="2">
    <citation type="submission" date="2017-02" db="UniProtKB">
        <authorList>
            <consortium name="WormBaseParasite"/>
        </authorList>
    </citation>
    <scope>IDENTIFICATION</scope>
</reference>
<keyword evidence="1" id="KW-1133">Transmembrane helix</keyword>
<reference evidence="2" key="1">
    <citation type="submission" date="2012-09" db="EMBL/GenBank/DDBJ databases">
        <authorList>
            <person name="Martin A.A."/>
        </authorList>
    </citation>
    <scope>NUCLEOTIDE SEQUENCE</scope>
</reference>
<proteinExistence type="predicted"/>
<evidence type="ECO:0000313" key="3">
    <source>
        <dbReference type="WBParaSite" id="ACAC_0000711001-mRNA-1"/>
    </source>
</evidence>
<name>A0A0K0DA60_ANGCA</name>
<feature type="transmembrane region" description="Helical" evidence="1">
    <location>
        <begin position="67"/>
        <end position="100"/>
    </location>
</feature>
<dbReference type="AlphaFoldDB" id="A0A0K0DA60"/>
<feature type="transmembrane region" description="Helical" evidence="1">
    <location>
        <begin position="106"/>
        <end position="126"/>
    </location>
</feature>
<sequence length="167" mass="16725">MEGVTSHFVQLQVELGCPPLRAVPLRMSTPEVIRSFSLFFSTITPPANATSRCSSCFGSLTIKGVTAAVVVVPSAVVVVAAAVVVTAAVTAAVVIVAAAVVVTAAVAAAVVVVAAIFVVTVAAAAAAVVADGVIVIALVVAVVFAISSLIVETWVVPSTWNDSLKEL</sequence>
<evidence type="ECO:0000313" key="2">
    <source>
        <dbReference type="Proteomes" id="UP000035642"/>
    </source>
</evidence>
<feature type="transmembrane region" description="Helical" evidence="1">
    <location>
        <begin position="133"/>
        <end position="156"/>
    </location>
</feature>
<dbReference type="Proteomes" id="UP000035642">
    <property type="component" value="Unassembled WGS sequence"/>
</dbReference>
<keyword evidence="2" id="KW-1185">Reference proteome</keyword>
<keyword evidence="1" id="KW-0472">Membrane</keyword>